<evidence type="ECO:0000313" key="2">
    <source>
        <dbReference type="Proteomes" id="UP001060215"/>
    </source>
</evidence>
<dbReference type="EMBL" id="CM045766">
    <property type="protein sequence ID" value="KAI8004752.1"/>
    <property type="molecule type" value="Genomic_DNA"/>
</dbReference>
<sequence>MKHRKLFPFLTDINQTQCPDFCDPTCPYGCFPYSTFYFIPPPPPPPPPLPPLSTDEIQLVSPYVIVIVSVLAILFILVSYYLIIVKYCNGWNRVRPPPRTPSDGQDEEFLEENRGPPPIDHHVWHISTIGLQPSIINSITIFKYKKVDRLIEGTECSVCLNEFQEGETLRLLPKCNHGFHIPCIDTWLRSHTNCPLCRAGIVSNITSTSSASNGQSSLNLNSEEGTQMENLESGGELANNWASDCEVCENRAETEDEVELQHVVDERKLNPNEIGVLEDNDMIMEDEIQPVRRSVSMDSSSDATISLNMANICVVELEENSIDQREDAQKSDLGIVEKQDCTNSRMNRVMGSSSIAQSLHKCPVAMKRSFSCGGRLFLSRLSRNTSSILPL</sequence>
<reference evidence="1 2" key="1">
    <citation type="journal article" date="2022" name="Plant J.">
        <title>Chromosome-level genome of Camellia lanceoleosa provides a valuable resource for understanding genome evolution and self-incompatibility.</title>
        <authorList>
            <person name="Gong W."/>
            <person name="Xiao S."/>
            <person name="Wang L."/>
            <person name="Liao Z."/>
            <person name="Chang Y."/>
            <person name="Mo W."/>
            <person name="Hu G."/>
            <person name="Li W."/>
            <person name="Zhao G."/>
            <person name="Zhu H."/>
            <person name="Hu X."/>
            <person name="Ji K."/>
            <person name="Xiang X."/>
            <person name="Song Q."/>
            <person name="Yuan D."/>
            <person name="Jin S."/>
            <person name="Zhang L."/>
        </authorList>
    </citation>
    <scope>NUCLEOTIDE SEQUENCE [LARGE SCALE GENOMIC DNA]</scope>
    <source>
        <strain evidence="1">SQ_2022a</strain>
    </source>
</reference>
<evidence type="ECO:0000313" key="1">
    <source>
        <dbReference type="EMBL" id="KAI8004752.1"/>
    </source>
</evidence>
<keyword evidence="2" id="KW-1185">Reference proteome</keyword>
<name>A0ACC0GWE4_9ERIC</name>
<comment type="caution">
    <text evidence="1">The sequence shown here is derived from an EMBL/GenBank/DDBJ whole genome shotgun (WGS) entry which is preliminary data.</text>
</comment>
<organism evidence="1 2">
    <name type="scientific">Camellia lanceoleosa</name>
    <dbReference type="NCBI Taxonomy" id="1840588"/>
    <lineage>
        <taxon>Eukaryota</taxon>
        <taxon>Viridiplantae</taxon>
        <taxon>Streptophyta</taxon>
        <taxon>Embryophyta</taxon>
        <taxon>Tracheophyta</taxon>
        <taxon>Spermatophyta</taxon>
        <taxon>Magnoliopsida</taxon>
        <taxon>eudicotyledons</taxon>
        <taxon>Gunneridae</taxon>
        <taxon>Pentapetalae</taxon>
        <taxon>asterids</taxon>
        <taxon>Ericales</taxon>
        <taxon>Theaceae</taxon>
        <taxon>Camellia</taxon>
    </lineage>
</organism>
<dbReference type="Proteomes" id="UP001060215">
    <property type="component" value="Chromosome 9"/>
</dbReference>
<proteinExistence type="predicted"/>
<gene>
    <name evidence="1" type="ORF">LOK49_LG08G00994</name>
</gene>
<accession>A0ACC0GWE4</accession>
<protein>
    <submittedName>
        <fullName evidence="1">RING-H2 finger protein ATL54</fullName>
    </submittedName>
</protein>